<gene>
    <name evidence="1" type="ORF">PROH_17845</name>
</gene>
<organism evidence="1 2">
    <name type="scientific">Prochlorothrix hollandica PCC 9006 = CALU 1027</name>
    <dbReference type="NCBI Taxonomy" id="317619"/>
    <lineage>
        <taxon>Bacteria</taxon>
        <taxon>Bacillati</taxon>
        <taxon>Cyanobacteriota</taxon>
        <taxon>Cyanophyceae</taxon>
        <taxon>Prochlorotrichales</taxon>
        <taxon>Prochlorotrichaceae</taxon>
        <taxon>Prochlorothrix</taxon>
    </lineage>
</organism>
<reference evidence="1" key="1">
    <citation type="submission" date="2012-04" db="EMBL/GenBank/DDBJ databases">
        <authorList>
            <person name="Borisov I.G."/>
            <person name="Ivanikova N.V."/>
            <person name="Pinevich A.V."/>
        </authorList>
    </citation>
    <scope>NUCLEOTIDE SEQUENCE</scope>
    <source>
        <strain evidence="1">CALU 1027</strain>
    </source>
</reference>
<dbReference type="Proteomes" id="UP000034681">
    <property type="component" value="Unassembled WGS sequence"/>
</dbReference>
<keyword evidence="2" id="KW-1185">Reference proteome</keyword>
<evidence type="ECO:0000313" key="1">
    <source>
        <dbReference type="EMBL" id="KKI98706.1"/>
    </source>
</evidence>
<sequence>MIAGQSRINGVHFTLEPSTSGRVLAPVPTLLATHNRGNHGGIAPTKGVHFTLEPSTSGRVLAPVPTLLATHNRGNHGGIAPTKIGEPPQVKWILSNRLRSVV</sequence>
<dbReference type="AlphaFoldDB" id="A0A0M2PWF7"/>
<name>A0A0M2PWF7_PROHO</name>
<accession>A0A0M2PWF7</accession>
<evidence type="ECO:0000313" key="2">
    <source>
        <dbReference type="Proteomes" id="UP000034681"/>
    </source>
</evidence>
<protein>
    <submittedName>
        <fullName evidence="1">Uncharacterized protein</fullName>
    </submittedName>
</protein>
<proteinExistence type="predicted"/>
<dbReference type="STRING" id="317619.GCA_000332315_01703"/>
<comment type="caution">
    <text evidence="1">The sequence shown here is derived from an EMBL/GenBank/DDBJ whole genome shotgun (WGS) entry which is preliminary data.</text>
</comment>
<dbReference type="EMBL" id="AJTX02000007">
    <property type="protein sequence ID" value="KKI98706.1"/>
    <property type="molecule type" value="Genomic_DNA"/>
</dbReference>